<dbReference type="PANTHER" id="PTHR11804:SF84">
    <property type="entry name" value="SACCHAROLYSIN"/>
    <property type="match status" value="1"/>
</dbReference>
<keyword evidence="4 6" id="KW-0862">Zinc</keyword>
<evidence type="ECO:0000256" key="3">
    <source>
        <dbReference type="ARBA" id="ARBA00022801"/>
    </source>
</evidence>
<evidence type="ECO:0000256" key="4">
    <source>
        <dbReference type="ARBA" id="ARBA00022833"/>
    </source>
</evidence>
<dbReference type="SUPFAM" id="SSF55486">
    <property type="entry name" value="Metalloproteases ('zincins'), catalytic domain"/>
    <property type="match status" value="1"/>
</dbReference>
<comment type="caution">
    <text evidence="9">The sequence shown here is derived from an EMBL/GenBank/DDBJ whole genome shotgun (WGS) entry which is preliminary data.</text>
</comment>
<dbReference type="MEROPS" id="M03.007"/>
<evidence type="ECO:0000313" key="10">
    <source>
        <dbReference type="Proteomes" id="UP000005707"/>
    </source>
</evidence>
<evidence type="ECO:0000259" key="7">
    <source>
        <dbReference type="Pfam" id="PF01432"/>
    </source>
</evidence>
<dbReference type="EC" id="3.4.24.-" evidence="6"/>
<keyword evidence="10" id="KW-1185">Reference proteome</keyword>
<dbReference type="Gene3D" id="1.10.1370.20">
    <property type="entry name" value="Oligoendopeptidase f, C-terminal domain"/>
    <property type="match status" value="1"/>
</dbReference>
<reference evidence="9 10" key="1">
    <citation type="journal article" date="2011" name="J. Bacteriol.">
        <title>Genome sequence of Haloplasma contractile, an unusual contractile bacterium from a deep-sea anoxic brine lake.</title>
        <authorList>
            <person name="Antunes A."/>
            <person name="Alam I."/>
            <person name="El Dorry H."/>
            <person name="Siam R."/>
            <person name="Robertson A."/>
            <person name="Bajic V.B."/>
            <person name="Stingl U."/>
        </authorList>
    </citation>
    <scope>NUCLEOTIDE SEQUENCE [LARGE SCALE GENOMIC DNA]</scope>
    <source>
        <strain evidence="9 10">SSD-17B</strain>
    </source>
</reference>
<comment type="similarity">
    <text evidence="6">Belongs to the peptidase M3B family.</text>
</comment>
<dbReference type="InterPro" id="IPR042088">
    <property type="entry name" value="OligoPept_F_C"/>
</dbReference>
<dbReference type="InterPro" id="IPR045090">
    <property type="entry name" value="Pept_M3A_M3B"/>
</dbReference>
<dbReference type="NCBIfam" id="TIGR00181">
    <property type="entry name" value="pepF"/>
    <property type="match status" value="1"/>
</dbReference>
<dbReference type="GO" id="GO:0006518">
    <property type="term" value="P:peptide metabolic process"/>
    <property type="evidence" value="ECO:0007669"/>
    <property type="project" value="TreeGrafter"/>
</dbReference>
<dbReference type="Gene3D" id="1.20.140.70">
    <property type="entry name" value="Oligopeptidase f, N-terminal domain"/>
    <property type="match status" value="1"/>
</dbReference>
<organism evidence="9 10">
    <name type="scientific">Haloplasma contractile SSD-17B</name>
    <dbReference type="NCBI Taxonomy" id="1033810"/>
    <lineage>
        <taxon>Bacteria</taxon>
        <taxon>Bacillati</taxon>
        <taxon>Mycoplasmatota</taxon>
        <taxon>Mollicutes</taxon>
        <taxon>Haloplasmatales</taxon>
        <taxon>Haloplasmataceae</taxon>
        <taxon>Haloplasma</taxon>
    </lineage>
</organism>
<comment type="cofactor">
    <cofactor evidence="6">
        <name>Zn(2+)</name>
        <dbReference type="ChEBI" id="CHEBI:29105"/>
    </cofactor>
    <text evidence="6">Binds 1 zinc ion.</text>
</comment>
<reference evidence="9 10" key="2">
    <citation type="journal article" date="2013" name="PLoS ONE">
        <title>INDIGO - INtegrated Data Warehouse of MIcrobial GenOmes with Examples from the Red Sea Extremophiles.</title>
        <authorList>
            <person name="Alam I."/>
            <person name="Antunes A."/>
            <person name="Kamau A.A."/>
            <person name="Ba Alawi W."/>
            <person name="Kalkatawi M."/>
            <person name="Stingl U."/>
            <person name="Bajic V.B."/>
        </authorList>
    </citation>
    <scope>NUCLEOTIDE SEQUENCE [LARGE SCALE GENOMIC DNA]</scope>
    <source>
        <strain evidence="9 10">SSD-17B</strain>
    </source>
</reference>
<dbReference type="eggNOG" id="COG1164">
    <property type="taxonomic scope" value="Bacteria"/>
</dbReference>
<feature type="domain" description="Peptidase M3A/M3B catalytic" evidence="7">
    <location>
        <begin position="205"/>
        <end position="585"/>
    </location>
</feature>
<keyword evidence="2 6" id="KW-0479">Metal-binding</keyword>
<dbReference type="Pfam" id="PF08439">
    <property type="entry name" value="Peptidase_M3_N"/>
    <property type="match status" value="1"/>
</dbReference>
<dbReference type="GO" id="GO:0046872">
    <property type="term" value="F:metal ion binding"/>
    <property type="evidence" value="ECO:0007669"/>
    <property type="project" value="UniProtKB-UniRule"/>
</dbReference>
<evidence type="ECO:0000256" key="1">
    <source>
        <dbReference type="ARBA" id="ARBA00022670"/>
    </source>
</evidence>
<dbReference type="InterPro" id="IPR001567">
    <property type="entry name" value="Pept_M3A_M3B_dom"/>
</dbReference>
<evidence type="ECO:0000256" key="2">
    <source>
        <dbReference type="ARBA" id="ARBA00022723"/>
    </source>
</evidence>
<dbReference type="AlphaFoldDB" id="U2EBJ6"/>
<keyword evidence="1 6" id="KW-0645">Protease</keyword>
<dbReference type="Pfam" id="PF01432">
    <property type="entry name" value="Peptidase_M3"/>
    <property type="match status" value="1"/>
</dbReference>
<evidence type="ECO:0000256" key="6">
    <source>
        <dbReference type="RuleBase" id="RU368091"/>
    </source>
</evidence>
<dbReference type="FunCoup" id="U2EBJ6">
    <property type="interactions" value="2"/>
</dbReference>
<feature type="domain" description="Oligopeptidase F N-terminal" evidence="8">
    <location>
        <begin position="115"/>
        <end position="184"/>
    </location>
</feature>
<evidence type="ECO:0000259" key="8">
    <source>
        <dbReference type="Pfam" id="PF08439"/>
    </source>
</evidence>
<dbReference type="GO" id="GO:0004222">
    <property type="term" value="F:metalloendopeptidase activity"/>
    <property type="evidence" value="ECO:0007669"/>
    <property type="project" value="UniProtKB-UniRule"/>
</dbReference>
<gene>
    <name evidence="9" type="ORF">HLPCO_001434</name>
</gene>
<evidence type="ECO:0000313" key="9">
    <source>
        <dbReference type="EMBL" id="ERJ12448.1"/>
    </source>
</evidence>
<sequence>MAKQLPKRQEIPIEKTWKLEDIFATDQLWNEEFNEVKEVFPQITDFQGKLSESADTLYNMLRLQDNISERLMKLYTYAHMRYDQDTTNSTYQAMDAQIKNLFTQASSAMSYIVPEILAMEDHVIKTFLNEKEELKLYKKTLDEITRGRPHVLSEREESLLAQASEPLSASRETFGMLNNADLSFPSIKDENGEEVDLTHGRYIRFMESKDRRVRKDAFKAMYNTYGNFKNTFASTLTGTVKNHNFNAKIRNYNSARHSALDQNNIPEQVYDNLLEAVNEKLHLLHRYTELRKKVLELDELHMYDVYTPLVKNVDMEIPYEEAKDMVLNGLTPLGEEYSNILKEGFENRWIDVEENKGKRSGAYSSGAYGTNPYILLNWQDNINNTFTLAHELGHSVHSYYTRKYQPYRYGNYSIFVAEVASTCNEALLNDYLLKNIEDEDKKLYILNHFLEGFRGTVFRQTMFAEFEHEIHKQAQDGVALTANKLTEIYYSLNKKYFGDEMISDEEIGLEWARIPHFYYNYYVYQYATGYSAATSLANQILTEGKPAVNRYLDFLKAGSSDYPIEVLKKAGVDMTSKQPILDALAVFEDKLNEMERLILNK</sequence>
<dbReference type="InParanoid" id="U2EBJ6"/>
<keyword evidence="5 6" id="KW-0482">Metalloprotease</keyword>
<dbReference type="EMBL" id="AFNU02000004">
    <property type="protein sequence ID" value="ERJ12448.1"/>
    <property type="molecule type" value="Genomic_DNA"/>
</dbReference>
<dbReference type="PANTHER" id="PTHR11804">
    <property type="entry name" value="PROTEASE M3 THIMET OLIGOPEPTIDASE-RELATED"/>
    <property type="match status" value="1"/>
</dbReference>
<dbReference type="GO" id="GO:0006508">
    <property type="term" value="P:proteolysis"/>
    <property type="evidence" value="ECO:0007669"/>
    <property type="project" value="UniProtKB-KW"/>
</dbReference>
<accession>U2EBJ6</accession>
<protein>
    <recommendedName>
        <fullName evidence="6">Oligopeptidase F</fullName>
        <ecNumber evidence="6">3.4.24.-</ecNumber>
    </recommendedName>
</protein>
<dbReference type="CDD" id="cd09608">
    <property type="entry name" value="M3B_PepF"/>
    <property type="match status" value="1"/>
</dbReference>
<evidence type="ECO:0000256" key="5">
    <source>
        <dbReference type="ARBA" id="ARBA00023049"/>
    </source>
</evidence>
<dbReference type="InterPro" id="IPR013647">
    <property type="entry name" value="OligopepF_N_dom"/>
</dbReference>
<dbReference type="OrthoDB" id="9766487at2"/>
<dbReference type="RefSeq" id="WP_008824972.1">
    <property type="nucleotide sequence ID" value="NZ_AFNU02000004.1"/>
</dbReference>
<dbReference type="InterPro" id="IPR004438">
    <property type="entry name" value="Peptidase_M3B"/>
</dbReference>
<comment type="function">
    <text evidence="6">Has oligopeptidase activity and degrades a variety of small bioactive peptides.</text>
</comment>
<proteinExistence type="inferred from homology"/>
<keyword evidence="3 6" id="KW-0378">Hydrolase</keyword>
<name>U2EBJ6_9MOLU</name>
<dbReference type="Gene3D" id="1.10.287.830">
    <property type="entry name" value="putative peptidase helix hairpin domain like"/>
    <property type="match status" value="1"/>
</dbReference>
<dbReference type="Proteomes" id="UP000005707">
    <property type="component" value="Unassembled WGS sequence"/>
</dbReference>